<evidence type="ECO:0000259" key="8">
    <source>
        <dbReference type="PROSITE" id="PS50850"/>
    </source>
</evidence>
<keyword evidence="2" id="KW-0813">Transport</keyword>
<feature type="transmembrane region" description="Helical" evidence="7">
    <location>
        <begin position="144"/>
        <end position="165"/>
    </location>
</feature>
<feature type="transmembrane region" description="Helical" evidence="7">
    <location>
        <begin position="51"/>
        <end position="71"/>
    </location>
</feature>
<evidence type="ECO:0000256" key="3">
    <source>
        <dbReference type="ARBA" id="ARBA00022475"/>
    </source>
</evidence>
<evidence type="ECO:0000256" key="1">
    <source>
        <dbReference type="ARBA" id="ARBA00004651"/>
    </source>
</evidence>
<feature type="transmembrane region" description="Helical" evidence="7">
    <location>
        <begin position="83"/>
        <end position="103"/>
    </location>
</feature>
<dbReference type="CDD" id="cd17477">
    <property type="entry name" value="MFS_YcaD_like"/>
    <property type="match status" value="1"/>
</dbReference>
<keyword evidence="3" id="KW-1003">Cell membrane</keyword>
<keyword evidence="4 7" id="KW-0812">Transmembrane</keyword>
<dbReference type="eggNOG" id="COG2814">
    <property type="taxonomic scope" value="Bacteria"/>
</dbReference>
<feature type="transmembrane region" description="Helical" evidence="7">
    <location>
        <begin position="335"/>
        <end position="357"/>
    </location>
</feature>
<feature type="transmembrane region" description="Helical" evidence="7">
    <location>
        <begin position="115"/>
        <end position="132"/>
    </location>
</feature>
<keyword evidence="5 7" id="KW-1133">Transmembrane helix</keyword>
<gene>
    <name evidence="9" type="ORF">LPU83_1688</name>
</gene>
<dbReference type="Proteomes" id="UP000019443">
    <property type="component" value="Chromosome"/>
</dbReference>
<dbReference type="AlphaFoldDB" id="W6RF80"/>
<keyword evidence="6 7" id="KW-0472">Membrane</keyword>
<dbReference type="HOGENOM" id="CLU_035018_0_0_5"/>
<protein>
    <submittedName>
        <fullName evidence="9">MFS-type transporter</fullName>
    </submittedName>
</protein>
<dbReference type="GO" id="GO:0005886">
    <property type="term" value="C:plasma membrane"/>
    <property type="evidence" value="ECO:0007669"/>
    <property type="project" value="UniProtKB-SubCell"/>
</dbReference>
<evidence type="ECO:0000256" key="7">
    <source>
        <dbReference type="SAM" id="Phobius"/>
    </source>
</evidence>
<evidence type="ECO:0000256" key="4">
    <source>
        <dbReference type="ARBA" id="ARBA00022692"/>
    </source>
</evidence>
<dbReference type="PATRIC" id="fig|348824.6.peg.1809"/>
<evidence type="ECO:0000256" key="6">
    <source>
        <dbReference type="ARBA" id="ARBA00023136"/>
    </source>
</evidence>
<feature type="transmembrane region" description="Helical" evidence="7">
    <location>
        <begin position="211"/>
        <end position="236"/>
    </location>
</feature>
<evidence type="ECO:0000256" key="5">
    <source>
        <dbReference type="ARBA" id="ARBA00022989"/>
    </source>
</evidence>
<feature type="transmembrane region" description="Helical" evidence="7">
    <location>
        <begin position="248"/>
        <end position="266"/>
    </location>
</feature>
<feature type="transmembrane region" description="Helical" evidence="7">
    <location>
        <begin position="302"/>
        <end position="323"/>
    </location>
</feature>
<dbReference type="KEGG" id="rhl:LPU83_1688"/>
<dbReference type="EMBL" id="HG916852">
    <property type="protein sequence ID" value="CDM57353.1"/>
    <property type="molecule type" value="Genomic_DNA"/>
</dbReference>
<feature type="transmembrane region" description="Helical" evidence="7">
    <location>
        <begin position="278"/>
        <end position="296"/>
    </location>
</feature>
<feature type="transmembrane region" description="Helical" evidence="7">
    <location>
        <begin position="21"/>
        <end position="45"/>
    </location>
</feature>
<dbReference type="Pfam" id="PF07690">
    <property type="entry name" value="MFS_1"/>
    <property type="match status" value="1"/>
</dbReference>
<sequence length="395" mass="41542">MSQPRNGTTPGDVEEIHWPSLVAAVSSISAVGIAIGLGLPLLSIILEKRGIPSTLIGLNTAMAGVAAMAAAPITTKLAHKYGVAPTMIWAVVISAISALGFYYAQDFWMWFPLRFAFHGATTTLFILSEFWINAASPPSKRGFVLGIYATVLSFGFAGGPLLFSILGSDGILPFAVGAGAVLLAAIPIYIARYESPVLEEKPELHFMRYVFLVPTATAAVFIFGAVEAGGLALFPIYAVRASFTESQAALLLTVMGIGNVIFQIPVGLLSDRMKDKRSLLAAMAFMGLIGSLMLPVLVHSWILMATVLLFWGGCVAGLYTVGLSHLGSRLTGSDLAAANAAFVFCYAVGTVAGPQVIGAAIDVAGNDGFAWAIAGFFGLYALLSAVRLLFLRKRA</sequence>
<proteinExistence type="predicted"/>
<dbReference type="Gene3D" id="1.20.1250.20">
    <property type="entry name" value="MFS general substrate transporter like domains"/>
    <property type="match status" value="2"/>
</dbReference>
<evidence type="ECO:0000313" key="10">
    <source>
        <dbReference type="Proteomes" id="UP000019443"/>
    </source>
</evidence>
<dbReference type="GO" id="GO:0022857">
    <property type="term" value="F:transmembrane transporter activity"/>
    <property type="evidence" value="ECO:0007669"/>
    <property type="project" value="InterPro"/>
</dbReference>
<feature type="domain" description="Major facilitator superfamily (MFS) profile" evidence="8">
    <location>
        <begin position="20"/>
        <end position="395"/>
    </location>
</feature>
<dbReference type="InterPro" id="IPR047200">
    <property type="entry name" value="MFS_YcaD-like"/>
</dbReference>
<dbReference type="RefSeq" id="WP_024314698.1">
    <property type="nucleotide sequence ID" value="NZ_ATTO01000014.1"/>
</dbReference>
<comment type="subcellular location">
    <subcellularLocation>
        <location evidence="1">Cell membrane</location>
        <topology evidence="1">Multi-pass membrane protein</topology>
    </subcellularLocation>
</comment>
<organism evidence="9 10">
    <name type="scientific">Rhizobium favelukesii</name>
    <dbReference type="NCBI Taxonomy" id="348824"/>
    <lineage>
        <taxon>Bacteria</taxon>
        <taxon>Pseudomonadati</taxon>
        <taxon>Pseudomonadota</taxon>
        <taxon>Alphaproteobacteria</taxon>
        <taxon>Hyphomicrobiales</taxon>
        <taxon>Rhizobiaceae</taxon>
        <taxon>Rhizobium/Agrobacterium group</taxon>
        <taxon>Rhizobium</taxon>
    </lineage>
</organism>
<evidence type="ECO:0000313" key="9">
    <source>
        <dbReference type="EMBL" id="CDM57353.1"/>
    </source>
</evidence>
<dbReference type="SUPFAM" id="SSF103473">
    <property type="entry name" value="MFS general substrate transporter"/>
    <property type="match status" value="1"/>
</dbReference>
<dbReference type="PANTHER" id="PTHR23521:SF2">
    <property type="entry name" value="TRANSPORTER MFS SUPERFAMILY"/>
    <property type="match status" value="1"/>
</dbReference>
<evidence type="ECO:0000256" key="2">
    <source>
        <dbReference type="ARBA" id="ARBA00022448"/>
    </source>
</evidence>
<dbReference type="PANTHER" id="PTHR23521">
    <property type="entry name" value="TRANSPORTER MFS SUPERFAMILY"/>
    <property type="match status" value="1"/>
</dbReference>
<name>W6RF80_9HYPH</name>
<keyword evidence="10" id="KW-1185">Reference proteome</keyword>
<dbReference type="InterPro" id="IPR036259">
    <property type="entry name" value="MFS_trans_sf"/>
</dbReference>
<dbReference type="PROSITE" id="PS50850">
    <property type="entry name" value="MFS"/>
    <property type="match status" value="1"/>
</dbReference>
<dbReference type="InterPro" id="IPR011701">
    <property type="entry name" value="MFS"/>
</dbReference>
<dbReference type="InterPro" id="IPR020846">
    <property type="entry name" value="MFS_dom"/>
</dbReference>
<feature type="transmembrane region" description="Helical" evidence="7">
    <location>
        <begin position="369"/>
        <end position="390"/>
    </location>
</feature>
<accession>W6RF80</accession>
<feature type="transmembrane region" description="Helical" evidence="7">
    <location>
        <begin position="171"/>
        <end position="190"/>
    </location>
</feature>
<reference evidence="9" key="1">
    <citation type="submission" date="2013-11" db="EMBL/GenBank/DDBJ databases">
        <title>Draft genome sequence of the broad-host-range Rhizobium sp. LPU83 strain, a member of the low-genetic diversity Oregon-like Rhizobium sp. group.</title>
        <authorList>
            <person name="Wibberg D."/>
            <person name="Puehler A."/>
            <person name="Schlueter A."/>
        </authorList>
    </citation>
    <scope>NUCLEOTIDE SEQUENCE [LARGE SCALE GENOMIC DNA]</scope>
    <source>
        <strain evidence="9">LPU83</strain>
    </source>
</reference>